<evidence type="ECO:0000256" key="1">
    <source>
        <dbReference type="SAM" id="MobiDB-lite"/>
    </source>
</evidence>
<protein>
    <submittedName>
        <fullName evidence="3">Uncharacterized protein</fullName>
    </submittedName>
</protein>
<feature type="region of interest" description="Disordered" evidence="1">
    <location>
        <begin position="1"/>
        <end position="43"/>
    </location>
</feature>
<evidence type="ECO:0000256" key="2">
    <source>
        <dbReference type="SAM" id="Phobius"/>
    </source>
</evidence>
<dbReference type="Proteomes" id="UP000612585">
    <property type="component" value="Unassembled WGS sequence"/>
</dbReference>
<keyword evidence="2" id="KW-0472">Membrane</keyword>
<evidence type="ECO:0000313" key="3">
    <source>
        <dbReference type="EMBL" id="GIJ56247.1"/>
    </source>
</evidence>
<keyword evidence="2" id="KW-1133">Transmembrane helix</keyword>
<feature type="transmembrane region" description="Helical" evidence="2">
    <location>
        <begin position="76"/>
        <end position="95"/>
    </location>
</feature>
<reference evidence="3" key="1">
    <citation type="submission" date="2021-01" db="EMBL/GenBank/DDBJ databases">
        <title>Whole genome shotgun sequence of Virgisporangium aurantiacum NBRC 16421.</title>
        <authorList>
            <person name="Komaki H."/>
            <person name="Tamura T."/>
        </authorList>
    </citation>
    <scope>NUCLEOTIDE SEQUENCE</scope>
    <source>
        <strain evidence="3">NBRC 16421</strain>
    </source>
</reference>
<accession>A0A8J4E1R4</accession>
<keyword evidence="4" id="KW-1185">Reference proteome</keyword>
<feature type="transmembrane region" description="Helical" evidence="2">
    <location>
        <begin position="139"/>
        <end position="162"/>
    </location>
</feature>
<dbReference type="EMBL" id="BOPG01000024">
    <property type="protein sequence ID" value="GIJ56247.1"/>
    <property type="molecule type" value="Genomic_DNA"/>
</dbReference>
<evidence type="ECO:0000313" key="4">
    <source>
        <dbReference type="Proteomes" id="UP000612585"/>
    </source>
</evidence>
<comment type="caution">
    <text evidence="3">The sequence shown here is derived from an EMBL/GenBank/DDBJ whole genome shotgun (WGS) entry which is preliminary data.</text>
</comment>
<dbReference type="AlphaFoldDB" id="A0A8J4E1R4"/>
<gene>
    <name evidence="3" type="ORF">Vau01_037630</name>
</gene>
<keyword evidence="2" id="KW-0812">Transmembrane</keyword>
<feature type="transmembrane region" description="Helical" evidence="2">
    <location>
        <begin position="46"/>
        <end position="64"/>
    </location>
</feature>
<organism evidence="3 4">
    <name type="scientific">Virgisporangium aurantiacum</name>
    <dbReference type="NCBI Taxonomy" id="175570"/>
    <lineage>
        <taxon>Bacteria</taxon>
        <taxon>Bacillati</taxon>
        <taxon>Actinomycetota</taxon>
        <taxon>Actinomycetes</taxon>
        <taxon>Micromonosporales</taxon>
        <taxon>Micromonosporaceae</taxon>
        <taxon>Virgisporangium</taxon>
    </lineage>
</organism>
<feature type="transmembrane region" description="Helical" evidence="2">
    <location>
        <begin position="107"/>
        <end position="127"/>
    </location>
</feature>
<dbReference type="RefSeq" id="WP_203994250.1">
    <property type="nucleotide sequence ID" value="NZ_BOPG01000024.1"/>
</dbReference>
<proteinExistence type="predicted"/>
<name>A0A8J4E1R4_9ACTN</name>
<sequence length="171" mass="18267">MVWDEGAGPAYRPRSGEAKAHNGIEPVSDEPVSDPRSGPPGGVPPWQVQVGAVLYAVWWVFVAIRLMQQGSYSATAWWGVSVWTIVIGLALYRVWRGGPVARWFLHRFGVGVGAVLGLGIVLLAYTLSERLAWDFSTITGPLVAVVLFGAGLLFGTAPARAWCPGSNPGNP</sequence>